<name>A0A0F9J8A4_9ZZZZ</name>
<evidence type="ECO:0000313" key="1">
    <source>
        <dbReference type="EMBL" id="KKM44217.1"/>
    </source>
</evidence>
<reference evidence="1" key="1">
    <citation type="journal article" date="2015" name="Nature">
        <title>Complex archaea that bridge the gap between prokaryotes and eukaryotes.</title>
        <authorList>
            <person name="Spang A."/>
            <person name="Saw J.H."/>
            <person name="Jorgensen S.L."/>
            <person name="Zaremba-Niedzwiedzka K."/>
            <person name="Martijn J."/>
            <person name="Lind A.E."/>
            <person name="van Eijk R."/>
            <person name="Schleper C."/>
            <person name="Guy L."/>
            <person name="Ettema T.J."/>
        </authorList>
    </citation>
    <scope>NUCLEOTIDE SEQUENCE</scope>
</reference>
<sequence>MNKVFGIGLSRTGTVSLTVALKILGYNIIHSPNQNKGRTLISFMNEWEGGTDSWVAFYYKKLDKAFPNSKFILTTRSLESWLNSYGYFLSWFRPFEGVEIVFQRYLYGDVKFNKETYTEAFIKHHKEVKEYFKDKPNDFLIMDFTKGDEWDKLCKFLNCRTPYYPFPHSNGRKI</sequence>
<dbReference type="SUPFAM" id="SSF52540">
    <property type="entry name" value="P-loop containing nucleoside triphosphate hydrolases"/>
    <property type="match status" value="1"/>
</dbReference>
<dbReference type="PANTHER" id="PTHR36978">
    <property type="entry name" value="P-LOOP CONTAINING NUCLEOTIDE TRIPHOSPHATE HYDROLASE"/>
    <property type="match status" value="1"/>
</dbReference>
<dbReference type="InterPro" id="IPR027417">
    <property type="entry name" value="P-loop_NTPase"/>
</dbReference>
<dbReference type="InterPro" id="IPR040632">
    <property type="entry name" value="Sulfotransfer_4"/>
</dbReference>
<accession>A0A0F9J8A4</accession>
<comment type="caution">
    <text evidence="1">The sequence shown here is derived from an EMBL/GenBank/DDBJ whole genome shotgun (WGS) entry which is preliminary data.</text>
</comment>
<gene>
    <name evidence="1" type="ORF">LCGC14_1561850</name>
</gene>
<dbReference type="Gene3D" id="3.40.50.300">
    <property type="entry name" value="P-loop containing nucleotide triphosphate hydrolases"/>
    <property type="match status" value="1"/>
</dbReference>
<protein>
    <recommendedName>
        <fullName evidence="2">Sulfotransferase domain-containing protein</fullName>
    </recommendedName>
</protein>
<evidence type="ECO:0008006" key="2">
    <source>
        <dbReference type="Google" id="ProtNLM"/>
    </source>
</evidence>
<organism evidence="1">
    <name type="scientific">marine sediment metagenome</name>
    <dbReference type="NCBI Taxonomy" id="412755"/>
    <lineage>
        <taxon>unclassified sequences</taxon>
        <taxon>metagenomes</taxon>
        <taxon>ecological metagenomes</taxon>
    </lineage>
</organism>
<dbReference type="AlphaFoldDB" id="A0A0F9J8A4"/>
<proteinExistence type="predicted"/>
<dbReference type="PANTHER" id="PTHR36978:SF4">
    <property type="entry name" value="P-LOOP CONTAINING NUCLEOSIDE TRIPHOSPHATE HYDROLASE PROTEIN"/>
    <property type="match status" value="1"/>
</dbReference>
<dbReference type="EMBL" id="LAZR01012077">
    <property type="protein sequence ID" value="KKM44217.1"/>
    <property type="molecule type" value="Genomic_DNA"/>
</dbReference>
<dbReference type="Pfam" id="PF17784">
    <property type="entry name" value="Sulfotransfer_4"/>
    <property type="match status" value="2"/>
</dbReference>